<feature type="compositionally biased region" description="Basic and acidic residues" evidence="9">
    <location>
        <begin position="1"/>
        <end position="10"/>
    </location>
</feature>
<gene>
    <name evidence="11" type="ORF">H4W31_007632</name>
</gene>
<evidence type="ECO:0000256" key="8">
    <source>
        <dbReference type="RuleBase" id="RU364072"/>
    </source>
</evidence>
<name>A0A927MCL4_9ACTN</name>
<evidence type="ECO:0000259" key="10">
    <source>
        <dbReference type="PROSITE" id="PS50968"/>
    </source>
</evidence>
<keyword evidence="4 8" id="KW-0276">Fatty acid metabolism</keyword>
<keyword evidence="5 8" id="KW-0443">Lipid metabolism</keyword>
<dbReference type="InterPro" id="IPR001249">
    <property type="entry name" value="AcCoA_biotinCC"/>
</dbReference>
<evidence type="ECO:0000256" key="5">
    <source>
        <dbReference type="ARBA" id="ARBA00023098"/>
    </source>
</evidence>
<feature type="domain" description="Lipoyl-binding" evidence="10">
    <location>
        <begin position="131"/>
        <end position="209"/>
    </location>
</feature>
<feature type="region of interest" description="Disordered" evidence="9">
    <location>
        <begin position="1"/>
        <end position="45"/>
    </location>
</feature>
<dbReference type="InterPro" id="IPR050709">
    <property type="entry name" value="Biotin_Carboxyl_Carrier/Decarb"/>
</dbReference>
<reference evidence="11" key="1">
    <citation type="submission" date="2020-10" db="EMBL/GenBank/DDBJ databases">
        <title>Sequencing the genomes of 1000 actinobacteria strains.</title>
        <authorList>
            <person name="Klenk H.-P."/>
        </authorList>
    </citation>
    <scope>NUCLEOTIDE SEQUENCE</scope>
    <source>
        <strain evidence="11">DSM 46832</strain>
    </source>
</reference>
<comment type="caution">
    <text evidence="11">The sequence shown here is derived from an EMBL/GenBank/DDBJ whole genome shotgun (WGS) entry which is preliminary data.</text>
</comment>
<dbReference type="PRINTS" id="PR01071">
    <property type="entry name" value="ACOABIOTINCC"/>
</dbReference>
<dbReference type="AlphaFoldDB" id="A0A927MCL4"/>
<dbReference type="PANTHER" id="PTHR45266:SF3">
    <property type="entry name" value="OXALOACETATE DECARBOXYLASE ALPHA CHAIN"/>
    <property type="match status" value="1"/>
</dbReference>
<keyword evidence="12" id="KW-1185">Reference proteome</keyword>
<dbReference type="PROSITE" id="PS00188">
    <property type="entry name" value="BIOTIN"/>
    <property type="match status" value="1"/>
</dbReference>
<dbReference type="SUPFAM" id="SSF51230">
    <property type="entry name" value="Single hybrid motif"/>
    <property type="match status" value="1"/>
</dbReference>
<evidence type="ECO:0000256" key="9">
    <source>
        <dbReference type="SAM" id="MobiDB-lite"/>
    </source>
</evidence>
<evidence type="ECO:0000256" key="1">
    <source>
        <dbReference type="ARBA" id="ARBA00005194"/>
    </source>
</evidence>
<dbReference type="GO" id="GO:0009317">
    <property type="term" value="C:acetyl-CoA carboxylase complex"/>
    <property type="evidence" value="ECO:0007669"/>
    <property type="project" value="InterPro"/>
</dbReference>
<dbReference type="PANTHER" id="PTHR45266">
    <property type="entry name" value="OXALOACETATE DECARBOXYLASE ALPHA CHAIN"/>
    <property type="match status" value="1"/>
</dbReference>
<dbReference type="RefSeq" id="WP_192770969.1">
    <property type="nucleotide sequence ID" value="NZ_JADBEB010000001.1"/>
</dbReference>
<organism evidence="11 12">
    <name type="scientific">Plantactinospora soyae</name>
    <dbReference type="NCBI Taxonomy" id="1544732"/>
    <lineage>
        <taxon>Bacteria</taxon>
        <taxon>Bacillati</taxon>
        <taxon>Actinomycetota</taxon>
        <taxon>Actinomycetes</taxon>
        <taxon>Micromonosporales</taxon>
        <taxon>Micromonosporaceae</taxon>
        <taxon>Plantactinospora</taxon>
    </lineage>
</organism>
<dbReference type="CDD" id="cd06850">
    <property type="entry name" value="biotinyl_domain"/>
    <property type="match status" value="1"/>
</dbReference>
<keyword evidence="6 8" id="KW-0275">Fatty acid biosynthesis</keyword>
<comment type="function">
    <text evidence="8">This protein is a component of the acetyl coenzyme A carboxylase complex; first, biotin carboxylase catalyzes the carboxylation of the carrier protein and then the transcarboxylase transfers the carboxyl group to form malonyl-CoA.</text>
</comment>
<evidence type="ECO:0000313" key="11">
    <source>
        <dbReference type="EMBL" id="MBE1491994.1"/>
    </source>
</evidence>
<dbReference type="Pfam" id="PF00364">
    <property type="entry name" value="Biotin_lipoyl"/>
    <property type="match status" value="1"/>
</dbReference>
<dbReference type="InterPro" id="IPR000089">
    <property type="entry name" value="Biotin_lipoyl"/>
</dbReference>
<evidence type="ECO:0000256" key="6">
    <source>
        <dbReference type="ARBA" id="ARBA00023160"/>
    </source>
</evidence>
<keyword evidence="7 8" id="KW-0092">Biotin</keyword>
<keyword evidence="3 8" id="KW-0444">Lipid biosynthesis</keyword>
<protein>
    <recommendedName>
        <fullName evidence="2 8">Biotin carboxyl carrier protein of acetyl-CoA carboxylase</fullName>
    </recommendedName>
</protein>
<dbReference type="GO" id="GO:0006633">
    <property type="term" value="P:fatty acid biosynthetic process"/>
    <property type="evidence" value="ECO:0007669"/>
    <property type="project" value="UniProtKB-KW"/>
</dbReference>
<dbReference type="GO" id="GO:0003989">
    <property type="term" value="F:acetyl-CoA carboxylase activity"/>
    <property type="evidence" value="ECO:0007669"/>
    <property type="project" value="InterPro"/>
</dbReference>
<dbReference type="Gene3D" id="2.40.50.100">
    <property type="match status" value="1"/>
</dbReference>
<dbReference type="InterPro" id="IPR001882">
    <property type="entry name" value="Biotin_BS"/>
</dbReference>
<evidence type="ECO:0000256" key="7">
    <source>
        <dbReference type="ARBA" id="ARBA00023267"/>
    </source>
</evidence>
<evidence type="ECO:0000256" key="2">
    <source>
        <dbReference type="ARBA" id="ARBA00017562"/>
    </source>
</evidence>
<evidence type="ECO:0000256" key="4">
    <source>
        <dbReference type="ARBA" id="ARBA00022832"/>
    </source>
</evidence>
<evidence type="ECO:0000313" key="12">
    <source>
        <dbReference type="Proteomes" id="UP000649753"/>
    </source>
</evidence>
<feature type="compositionally biased region" description="Low complexity" evidence="9">
    <location>
        <begin position="23"/>
        <end position="42"/>
    </location>
</feature>
<dbReference type="InterPro" id="IPR011053">
    <property type="entry name" value="Single_hybrid_motif"/>
</dbReference>
<evidence type="ECO:0000256" key="3">
    <source>
        <dbReference type="ARBA" id="ARBA00022516"/>
    </source>
</evidence>
<dbReference type="Proteomes" id="UP000649753">
    <property type="component" value="Unassembled WGS sequence"/>
</dbReference>
<proteinExistence type="predicted"/>
<dbReference type="EMBL" id="JADBEB010000001">
    <property type="protein sequence ID" value="MBE1491994.1"/>
    <property type="molecule type" value="Genomic_DNA"/>
</dbReference>
<comment type="pathway">
    <text evidence="1 8">Lipid metabolism; fatty acid biosynthesis.</text>
</comment>
<accession>A0A927MCL4</accession>
<dbReference type="PROSITE" id="PS50968">
    <property type="entry name" value="BIOTINYL_LIPOYL"/>
    <property type="match status" value="1"/>
</dbReference>
<sequence length="211" mass="21123">MSDIVRDKARPRAGNGASRPDGGRPAAAEAVPGPAVDAPDPAGGAGRVTDEALRLAVRAAAEVVELVRDSAIRRIQVTVADVRIEVEGAEAAPVREAVVTVSGGAVSGAAAVAAVPGAAVAAVAGAVANPVGTVAVPAPLMGVFFRAPGPDQPPFVQLGQRVDAGDQVAIVEAMKMMNPVVADRAGIVRAIHAVDGEVVEYDQPLLSVEPC</sequence>